<proteinExistence type="inferred from homology"/>
<reference evidence="6" key="1">
    <citation type="submission" date="2019-11" db="EMBL/GenBank/DDBJ databases">
        <authorList>
            <person name="Liu Y."/>
            <person name="Hou J."/>
            <person name="Li T.-Q."/>
            <person name="Guan C.-H."/>
            <person name="Wu X."/>
            <person name="Wu H.-Z."/>
            <person name="Ling F."/>
            <person name="Zhang R."/>
            <person name="Shi X.-G."/>
            <person name="Ren J.-P."/>
            <person name="Chen E.-F."/>
            <person name="Sun J.-M."/>
        </authorList>
    </citation>
    <scope>NUCLEOTIDE SEQUENCE</scope>
    <source>
        <strain evidence="6">Adult_tree_wgs_1</strain>
        <tissue evidence="6">Leaves</tissue>
    </source>
</reference>
<keyword evidence="2" id="KW-0539">Nucleus</keyword>
<evidence type="ECO:0000256" key="1">
    <source>
        <dbReference type="ARBA" id="ARBA00004123"/>
    </source>
</evidence>
<dbReference type="PANTHER" id="PTHR46765">
    <property type="entry name" value="P-LOOP CONTAINING NUCLEOSIDE TRIPHOSPHATE HYDROLASES SUPERFAMILY PROTEIN"/>
    <property type="match status" value="1"/>
</dbReference>
<feature type="region of interest" description="Disordered" evidence="4">
    <location>
        <begin position="337"/>
        <end position="362"/>
    </location>
</feature>
<dbReference type="Proteomes" id="UP000626092">
    <property type="component" value="Unassembled WGS sequence"/>
</dbReference>
<dbReference type="AlphaFoldDB" id="A0A834GCU9"/>
<feature type="compositionally biased region" description="Basic and acidic residues" evidence="4">
    <location>
        <begin position="102"/>
        <end position="120"/>
    </location>
</feature>
<dbReference type="InterPro" id="IPR003593">
    <property type="entry name" value="AAA+_ATPase"/>
</dbReference>
<dbReference type="Pfam" id="PF00004">
    <property type="entry name" value="AAA"/>
    <property type="match status" value="1"/>
</dbReference>
<dbReference type="GO" id="GO:0016887">
    <property type="term" value="F:ATP hydrolysis activity"/>
    <property type="evidence" value="ECO:0007669"/>
    <property type="project" value="InterPro"/>
</dbReference>
<feature type="compositionally biased region" description="Basic and acidic residues" evidence="4">
    <location>
        <begin position="459"/>
        <end position="471"/>
    </location>
</feature>
<dbReference type="CDD" id="cd00009">
    <property type="entry name" value="AAA"/>
    <property type="match status" value="1"/>
</dbReference>
<dbReference type="InterPro" id="IPR027417">
    <property type="entry name" value="P-loop_NTPase"/>
</dbReference>
<dbReference type="OrthoDB" id="2195431at2759"/>
<keyword evidence="7" id="KW-1185">Reference proteome</keyword>
<dbReference type="GO" id="GO:0005634">
    <property type="term" value="C:nucleus"/>
    <property type="evidence" value="ECO:0007669"/>
    <property type="project" value="UniProtKB-SubCell"/>
</dbReference>
<comment type="caution">
    <text evidence="6">The sequence shown here is derived from an EMBL/GenBank/DDBJ whole genome shotgun (WGS) entry which is preliminary data.</text>
</comment>
<dbReference type="Gene3D" id="3.40.50.300">
    <property type="entry name" value="P-loop containing nucleotide triphosphate hydrolases"/>
    <property type="match status" value="1"/>
</dbReference>
<organism evidence="6 7">
    <name type="scientific">Rhododendron simsii</name>
    <name type="common">Sims's rhododendron</name>
    <dbReference type="NCBI Taxonomy" id="118357"/>
    <lineage>
        <taxon>Eukaryota</taxon>
        <taxon>Viridiplantae</taxon>
        <taxon>Streptophyta</taxon>
        <taxon>Embryophyta</taxon>
        <taxon>Tracheophyta</taxon>
        <taxon>Spermatophyta</taxon>
        <taxon>Magnoliopsida</taxon>
        <taxon>eudicotyledons</taxon>
        <taxon>Gunneridae</taxon>
        <taxon>Pentapetalae</taxon>
        <taxon>asterids</taxon>
        <taxon>Ericales</taxon>
        <taxon>Ericaceae</taxon>
        <taxon>Ericoideae</taxon>
        <taxon>Rhodoreae</taxon>
        <taxon>Rhododendron</taxon>
    </lineage>
</organism>
<dbReference type="SMART" id="SM00382">
    <property type="entry name" value="AAA"/>
    <property type="match status" value="1"/>
</dbReference>
<comment type="similarity">
    <text evidence="3">Belongs to the activator 1 small subunits family. CTF18 subfamily.</text>
</comment>
<protein>
    <recommendedName>
        <fullName evidence="5">AAA+ ATPase domain-containing protein</fullName>
    </recommendedName>
</protein>
<evidence type="ECO:0000259" key="5">
    <source>
        <dbReference type="SMART" id="SM00382"/>
    </source>
</evidence>
<gene>
    <name evidence="6" type="ORF">RHSIM_Rhsim09G0051800</name>
</gene>
<sequence length="510" mass="56825">MDTDMGMDMDMDMDIPLPDELEWLEANSHFHDDYPDFDDPSQPYPQDEHEHEFQPQSNHQNHQQPQPPKPTLSIPPKTAPTAKTQIKKRFRSDGQDSLVTEEGARSEDKRKRGDDVRLENEEGEGEGAEEDWLRYSPPHTEEWGGMVDEDVVFEEERVVSRFASEIDGDFVPVTGLDGERVYAKMTSRVEEMNGLKKVGIKVHTGGLISEPINILIQRAETQAFTKALQSSVEGSSDAILPETPVVNEKLWVDKYAPNSFMELLSDEQTNREVLLWLKQWDSCVFGSGIRTTTDEVLSSLRRHSTIAQHQKLAGRSFSRNNRDHTLSKGNFEVNNGLGLESNDAKGIPESWDKKTKGSGPAGQPERKILLLCGPPGLGKTTLAHVTARHCGYRVVEINASDDRSSSTIEGKILDVVQMNSVMADMKPKCLVIDEIDGALGDGKGAVEVILKMLSAERKSDVGKEDESKEGQIGRTSSRKKHRSASLSRPVICICNDLYAPALRPLRQVAK</sequence>
<dbReference type="InterPro" id="IPR053016">
    <property type="entry name" value="CTF18-RFC_complex"/>
</dbReference>
<dbReference type="InterPro" id="IPR003959">
    <property type="entry name" value="ATPase_AAA_core"/>
</dbReference>
<comment type="subcellular location">
    <subcellularLocation>
        <location evidence="1">Nucleus</location>
    </subcellularLocation>
</comment>
<feature type="region of interest" description="Disordered" evidence="4">
    <location>
        <begin position="1"/>
        <end position="130"/>
    </location>
</feature>
<dbReference type="EMBL" id="WJXA01000009">
    <property type="protein sequence ID" value="KAF7131899.1"/>
    <property type="molecule type" value="Genomic_DNA"/>
</dbReference>
<evidence type="ECO:0000313" key="7">
    <source>
        <dbReference type="Proteomes" id="UP000626092"/>
    </source>
</evidence>
<accession>A0A834GCU9</accession>
<dbReference type="SUPFAM" id="SSF52540">
    <property type="entry name" value="P-loop containing nucleoside triphosphate hydrolases"/>
    <property type="match status" value="1"/>
</dbReference>
<feature type="region of interest" description="Disordered" evidence="4">
    <location>
        <begin position="459"/>
        <end position="481"/>
    </location>
</feature>
<name>A0A834GCU9_RHOSS</name>
<feature type="compositionally biased region" description="Acidic residues" evidence="4">
    <location>
        <begin position="121"/>
        <end position="130"/>
    </location>
</feature>
<evidence type="ECO:0000256" key="2">
    <source>
        <dbReference type="ARBA" id="ARBA00023242"/>
    </source>
</evidence>
<feature type="compositionally biased region" description="Low complexity" evidence="4">
    <location>
        <begin position="54"/>
        <end position="64"/>
    </location>
</feature>
<feature type="domain" description="AAA+ ATPase" evidence="5">
    <location>
        <begin position="365"/>
        <end position="509"/>
    </location>
</feature>
<dbReference type="GO" id="GO:0005524">
    <property type="term" value="F:ATP binding"/>
    <property type="evidence" value="ECO:0007669"/>
    <property type="project" value="InterPro"/>
</dbReference>
<feature type="compositionally biased region" description="Acidic residues" evidence="4">
    <location>
        <begin position="1"/>
        <end position="23"/>
    </location>
</feature>
<evidence type="ECO:0000256" key="4">
    <source>
        <dbReference type="SAM" id="MobiDB-lite"/>
    </source>
</evidence>
<evidence type="ECO:0000313" key="6">
    <source>
        <dbReference type="EMBL" id="KAF7131899.1"/>
    </source>
</evidence>
<dbReference type="PANTHER" id="PTHR46765:SF1">
    <property type="entry name" value="P-LOOP CONTAINING NUCLEOSIDE TRIPHOSPHATE HYDROLASES SUPERFAMILY PROTEIN"/>
    <property type="match status" value="1"/>
</dbReference>
<evidence type="ECO:0000256" key="3">
    <source>
        <dbReference type="ARBA" id="ARBA00043975"/>
    </source>
</evidence>